<keyword evidence="1" id="KW-0812">Transmembrane</keyword>
<reference evidence="2" key="1">
    <citation type="submission" date="2020-07" db="EMBL/GenBank/DDBJ databases">
        <title>Huge and variable diversity of episymbiotic CPR bacteria and DPANN archaea in groundwater ecosystems.</title>
        <authorList>
            <person name="He C.Y."/>
            <person name="Keren R."/>
            <person name="Whittaker M."/>
            <person name="Farag I.F."/>
            <person name="Doudna J."/>
            <person name="Cate J.H.D."/>
            <person name="Banfield J.F."/>
        </authorList>
    </citation>
    <scope>NUCLEOTIDE SEQUENCE</scope>
    <source>
        <strain evidence="2">NC_groundwater_717_Ag_S-0.2um_59_8</strain>
    </source>
</reference>
<proteinExistence type="predicted"/>
<protein>
    <submittedName>
        <fullName evidence="2">Uncharacterized protein</fullName>
    </submittedName>
</protein>
<comment type="caution">
    <text evidence="2">The sequence shown here is derived from an EMBL/GenBank/DDBJ whole genome shotgun (WGS) entry which is preliminary data.</text>
</comment>
<keyword evidence="1" id="KW-0472">Membrane</keyword>
<evidence type="ECO:0000313" key="3">
    <source>
        <dbReference type="Proteomes" id="UP000741360"/>
    </source>
</evidence>
<dbReference type="EMBL" id="JACPSX010000269">
    <property type="protein sequence ID" value="MBI3016168.1"/>
    <property type="molecule type" value="Genomic_DNA"/>
</dbReference>
<gene>
    <name evidence="2" type="ORF">HYY65_14150</name>
</gene>
<keyword evidence="1" id="KW-1133">Transmembrane helix</keyword>
<name>A0A932GRQ1_UNCTE</name>
<dbReference type="NCBIfam" id="NF038353">
    <property type="entry name" value="FxLYD_dom"/>
    <property type="match status" value="1"/>
</dbReference>
<evidence type="ECO:0000313" key="2">
    <source>
        <dbReference type="EMBL" id="MBI3016168.1"/>
    </source>
</evidence>
<organism evidence="2 3">
    <name type="scientific">Tectimicrobiota bacterium</name>
    <dbReference type="NCBI Taxonomy" id="2528274"/>
    <lineage>
        <taxon>Bacteria</taxon>
        <taxon>Pseudomonadati</taxon>
        <taxon>Nitrospinota/Tectimicrobiota group</taxon>
        <taxon>Candidatus Tectimicrobiota</taxon>
    </lineage>
</organism>
<evidence type="ECO:0000256" key="1">
    <source>
        <dbReference type="SAM" id="Phobius"/>
    </source>
</evidence>
<sequence>METENSGKERGDRRFKKVLWILLPVVFVVYLAWSSTRSAEIGVNETRFSKEGGKVWVSGIVTNRLRNPVEHVEVQVEFFSSSHEKVGESKAQIEGIPPRGSVPFHTSVQQLPAAAHFRVSVPSYRNPYGN</sequence>
<feature type="transmembrane region" description="Helical" evidence="1">
    <location>
        <begin position="18"/>
        <end position="36"/>
    </location>
</feature>
<dbReference type="InterPro" id="IPR047676">
    <property type="entry name" value="FxLYD_dom"/>
</dbReference>
<accession>A0A932GRQ1</accession>
<dbReference type="Proteomes" id="UP000741360">
    <property type="component" value="Unassembled WGS sequence"/>
</dbReference>
<dbReference type="AlphaFoldDB" id="A0A932GRQ1"/>